<proteinExistence type="predicted"/>
<evidence type="ECO:0000313" key="2">
    <source>
        <dbReference type="Proteomes" id="UP000237655"/>
    </source>
</evidence>
<reference evidence="1 2" key="1">
    <citation type="submission" date="2019-09" db="EMBL/GenBank/DDBJ databases">
        <title>Novel bacterium SH-1.</title>
        <authorList>
            <person name="Kim Y.-S."/>
            <person name="Kim K.-H."/>
        </authorList>
    </citation>
    <scope>NUCLEOTIDE SEQUENCE [LARGE SCALE GENOMIC DNA]</scope>
    <source>
        <strain evidence="1 2">SH-1</strain>
        <plasmid evidence="1 2">p1</plasmid>
    </source>
</reference>
<accession>A0A5C2H7T9</accession>
<keyword evidence="2" id="KW-1185">Reference proteome</keyword>
<geneLocation type="plasmid" evidence="1 2">
    <name>p1</name>
</geneLocation>
<gene>
    <name evidence="1" type="ORF">C6Y53_19635</name>
</gene>
<dbReference type="AlphaFoldDB" id="A0A5C2H7T9"/>
<keyword evidence="1" id="KW-0614">Plasmid</keyword>
<dbReference type="EMBL" id="CP043619">
    <property type="protein sequence ID" value="QEP30431.1"/>
    <property type="molecule type" value="Genomic_DNA"/>
</dbReference>
<dbReference type="Proteomes" id="UP000237655">
    <property type="component" value="Plasmid p1"/>
</dbReference>
<evidence type="ECO:0000313" key="1">
    <source>
        <dbReference type="EMBL" id="QEP30431.1"/>
    </source>
</evidence>
<dbReference type="KEGG" id="thas:C6Y53_19635"/>
<organism evidence="1 2">
    <name type="scientific">Pukyongiella litopenaei</name>
    <dbReference type="NCBI Taxonomy" id="2605946"/>
    <lineage>
        <taxon>Bacteria</taxon>
        <taxon>Pseudomonadati</taxon>
        <taxon>Pseudomonadota</taxon>
        <taxon>Alphaproteobacteria</taxon>
        <taxon>Rhodobacterales</taxon>
        <taxon>Paracoccaceae</taxon>
        <taxon>Pukyongiella</taxon>
    </lineage>
</organism>
<protein>
    <submittedName>
        <fullName evidence="1">Uncharacterized protein</fullName>
    </submittedName>
</protein>
<dbReference type="RefSeq" id="WP_149615646.1">
    <property type="nucleotide sequence ID" value="NZ_CP043619.1"/>
</dbReference>
<sequence length="119" mass="12409">MTVRGRILLGLGTVVVIQIAMAAGLLIGRGQGGAGPVATFDPERGLALFVIWSRDRLDDEGFTTVLPAFQDRVTQALHDYSAAEGVVVVRANAVLSGAAAATADITDEIMNRVLVDGAF</sequence>
<name>A0A5C2H7T9_9RHOB</name>